<keyword evidence="2" id="KW-1133">Transmembrane helix</keyword>
<keyword evidence="5" id="KW-1185">Reference proteome</keyword>
<feature type="compositionally biased region" description="Polar residues" evidence="1">
    <location>
        <begin position="39"/>
        <end position="48"/>
    </location>
</feature>
<keyword evidence="2" id="KW-0472">Membrane</keyword>
<dbReference type="RefSeq" id="WP_254759232.1">
    <property type="nucleotide sequence ID" value="NZ_JANCLT010000005.1"/>
</dbReference>
<gene>
    <name evidence="4" type="ORF">NK662_12315</name>
</gene>
<feature type="region of interest" description="Disordered" evidence="1">
    <location>
        <begin position="39"/>
        <end position="64"/>
    </location>
</feature>
<dbReference type="EMBL" id="JANCLT010000005">
    <property type="protein sequence ID" value="MCP8969324.1"/>
    <property type="molecule type" value="Genomic_DNA"/>
</dbReference>
<reference evidence="4" key="1">
    <citation type="submission" date="2022-07" db="EMBL/GenBank/DDBJ databases">
        <authorList>
            <person name="Li W.-J."/>
            <person name="Deng Q.-Q."/>
        </authorList>
    </citation>
    <scope>NUCLEOTIDE SEQUENCE</scope>
    <source>
        <strain evidence="4">SYSU M60031</strain>
    </source>
</reference>
<proteinExistence type="predicted"/>
<dbReference type="Proteomes" id="UP001156102">
    <property type="component" value="Unassembled WGS sequence"/>
</dbReference>
<feature type="domain" description="Flp pilus assembly protein RcpC/CpaB" evidence="3">
    <location>
        <begin position="76"/>
        <end position="169"/>
    </location>
</feature>
<evidence type="ECO:0000256" key="1">
    <source>
        <dbReference type="SAM" id="MobiDB-lite"/>
    </source>
</evidence>
<accession>A0AA42BRB8</accession>
<keyword evidence="2" id="KW-0812">Transmembrane</keyword>
<evidence type="ECO:0000313" key="4">
    <source>
        <dbReference type="EMBL" id="MCP8969324.1"/>
    </source>
</evidence>
<feature type="transmembrane region" description="Helical" evidence="2">
    <location>
        <begin position="6"/>
        <end position="25"/>
    </location>
</feature>
<organism evidence="4 5">
    <name type="scientific">Ectobacillus ponti</name>
    <dbReference type="NCBI Taxonomy" id="2961894"/>
    <lineage>
        <taxon>Bacteria</taxon>
        <taxon>Bacillati</taxon>
        <taxon>Bacillota</taxon>
        <taxon>Bacilli</taxon>
        <taxon>Bacillales</taxon>
        <taxon>Bacillaceae</taxon>
        <taxon>Ectobacillus</taxon>
    </lineage>
</organism>
<evidence type="ECO:0000259" key="3">
    <source>
        <dbReference type="Pfam" id="PF16976"/>
    </source>
</evidence>
<dbReference type="Pfam" id="PF16976">
    <property type="entry name" value="RcpC"/>
    <property type="match status" value="1"/>
</dbReference>
<dbReference type="InterPro" id="IPR031571">
    <property type="entry name" value="RcpC_dom"/>
</dbReference>
<protein>
    <submittedName>
        <fullName evidence="4">RcpC/CpaB family pilus assembly protein</fullName>
    </submittedName>
</protein>
<sequence>MKTRQIWVWSALFGAIVAVLLYISIFSKQSDSAAANLNGAKTSENGSGRQDGEGNAAKVDEERQTKREISNKMLEVAEGKRAISLKAELAPGVSGYVEPGAKVDIIAYDMTKDEKTNKQYIGSELVLQNVKVLASGKSVDKGAEALRYETITVEVTPEEGVLLSLAAKEKNGFYFMLRNGKDDGFKQNTHIQREIVKEGGSS</sequence>
<dbReference type="AlphaFoldDB" id="A0AA42BRB8"/>
<evidence type="ECO:0000256" key="2">
    <source>
        <dbReference type="SAM" id="Phobius"/>
    </source>
</evidence>
<name>A0AA42BRB8_9BACI</name>
<comment type="caution">
    <text evidence="4">The sequence shown here is derived from an EMBL/GenBank/DDBJ whole genome shotgun (WGS) entry which is preliminary data.</text>
</comment>
<evidence type="ECO:0000313" key="5">
    <source>
        <dbReference type="Proteomes" id="UP001156102"/>
    </source>
</evidence>